<evidence type="ECO:0000256" key="2">
    <source>
        <dbReference type="ARBA" id="ARBA00022679"/>
    </source>
</evidence>
<dbReference type="OrthoDB" id="9794208at2"/>
<dbReference type="EMBL" id="JRMQ02000017">
    <property type="protein sequence ID" value="TLD99800.1"/>
    <property type="molecule type" value="Genomic_DNA"/>
</dbReference>
<dbReference type="PANTHER" id="PTHR12049">
    <property type="entry name" value="PROTEIN ARGININE METHYLTRANSFERASE NDUFAF7, MITOCHONDRIAL"/>
    <property type="match status" value="1"/>
</dbReference>
<reference evidence="3 4" key="1">
    <citation type="journal article" date="2014" name="Genome Announc.">
        <title>Draft genome sequences of eight enterohepatic helicobacter species isolated from both laboratory and wild rodents.</title>
        <authorList>
            <person name="Sheh A."/>
            <person name="Shen Z."/>
            <person name="Fox J.G."/>
        </authorList>
    </citation>
    <scope>NUCLEOTIDE SEQUENCE [LARGE SCALE GENOMIC DNA]</scope>
    <source>
        <strain evidence="3 4">MIT 01-6451</strain>
    </source>
</reference>
<dbReference type="STRING" id="425400.LS65_01605"/>
<dbReference type="RefSeq" id="WP_034360789.1">
    <property type="nucleotide sequence ID" value="NZ_CAJUDB010000005.1"/>
</dbReference>
<keyword evidence="2" id="KW-0808">Transferase</keyword>
<proteinExistence type="predicted"/>
<name>A0A4U8THR7_9HELI</name>
<sequence length="354" mass="40145">MSASLYGENGYYTKDNKVGAKGDFYTSVSASKFFGGAIASYILSLLEDNELFLPLRIVEIGADKGYLLGDIALFLDALSENVLQNCTFITIEPLSTLAQIQTHHFASLHSSTPLHFATFTNFESCPLPNEPTSLFIISNELFDSFPCEVLDNGKLLSVTQDSMQWSGIWQDINALPLHTQDSLQDIMHHITPTTHLTQYSGILPLWQPFIASIAVFAKAHHQSYLMSFDYGGEMISTLTSNPRFYMAHNVWNLEQFLLQNGDFHTLYKQADITYDVDFMLLDALLRQEGFSLIFRTSQARALIEKMHILALLESFSAQKGFEAYFREIHKVKTLLHTMGERFMGLCYKMRIKSH</sequence>
<dbReference type="Proteomes" id="UP000029707">
    <property type="component" value="Unassembled WGS sequence"/>
</dbReference>
<dbReference type="Pfam" id="PF02636">
    <property type="entry name" value="Methyltransf_28"/>
    <property type="match status" value="1"/>
</dbReference>
<dbReference type="GO" id="GO:0035243">
    <property type="term" value="F:protein-arginine omega-N symmetric methyltransferase activity"/>
    <property type="evidence" value="ECO:0007669"/>
    <property type="project" value="TreeGrafter"/>
</dbReference>
<accession>A0A4U8THR7</accession>
<dbReference type="InterPro" id="IPR038375">
    <property type="entry name" value="NDUFAF7_sf"/>
</dbReference>
<evidence type="ECO:0000256" key="1">
    <source>
        <dbReference type="ARBA" id="ARBA00022603"/>
    </source>
</evidence>
<keyword evidence="4" id="KW-1185">Reference proteome</keyword>
<dbReference type="InterPro" id="IPR029063">
    <property type="entry name" value="SAM-dependent_MTases_sf"/>
</dbReference>
<keyword evidence="1" id="KW-0489">Methyltransferase</keyword>
<protein>
    <recommendedName>
        <fullName evidence="5">SAM-dependent methyltransferase</fullName>
    </recommendedName>
</protein>
<dbReference type="PANTHER" id="PTHR12049:SF7">
    <property type="entry name" value="PROTEIN ARGININE METHYLTRANSFERASE NDUFAF7, MITOCHONDRIAL"/>
    <property type="match status" value="1"/>
</dbReference>
<dbReference type="GeneID" id="82321828"/>
<gene>
    <name evidence="3" type="ORF">LS65_009005</name>
</gene>
<dbReference type="GO" id="GO:0032259">
    <property type="term" value="P:methylation"/>
    <property type="evidence" value="ECO:0007669"/>
    <property type="project" value="UniProtKB-KW"/>
</dbReference>
<dbReference type="AlphaFoldDB" id="A0A4U8THR7"/>
<dbReference type="SUPFAM" id="SSF53335">
    <property type="entry name" value="S-adenosyl-L-methionine-dependent methyltransferases"/>
    <property type="match status" value="1"/>
</dbReference>
<organism evidence="3 4">
    <name type="scientific">Helicobacter japonicus</name>
    <dbReference type="NCBI Taxonomy" id="425400"/>
    <lineage>
        <taxon>Bacteria</taxon>
        <taxon>Pseudomonadati</taxon>
        <taxon>Campylobacterota</taxon>
        <taxon>Epsilonproteobacteria</taxon>
        <taxon>Campylobacterales</taxon>
        <taxon>Helicobacteraceae</taxon>
        <taxon>Helicobacter</taxon>
    </lineage>
</organism>
<dbReference type="Gene3D" id="3.40.50.12710">
    <property type="match status" value="1"/>
</dbReference>
<dbReference type="InterPro" id="IPR003788">
    <property type="entry name" value="NDUFAF7"/>
</dbReference>
<evidence type="ECO:0000313" key="4">
    <source>
        <dbReference type="Proteomes" id="UP000029707"/>
    </source>
</evidence>
<evidence type="ECO:0000313" key="3">
    <source>
        <dbReference type="EMBL" id="TLD99800.1"/>
    </source>
</evidence>
<evidence type="ECO:0008006" key="5">
    <source>
        <dbReference type="Google" id="ProtNLM"/>
    </source>
</evidence>
<comment type="caution">
    <text evidence="3">The sequence shown here is derived from an EMBL/GenBank/DDBJ whole genome shotgun (WGS) entry which is preliminary data.</text>
</comment>